<dbReference type="InterPro" id="IPR036390">
    <property type="entry name" value="WH_DNA-bd_sf"/>
</dbReference>
<dbReference type="SUPFAM" id="SSF64288">
    <property type="entry name" value="Chorismate lyase-like"/>
    <property type="match status" value="1"/>
</dbReference>
<evidence type="ECO:0000256" key="1">
    <source>
        <dbReference type="ARBA" id="ARBA00023015"/>
    </source>
</evidence>
<dbReference type="RefSeq" id="WP_138697169.1">
    <property type="nucleotide sequence ID" value="NZ_JBHSAZ010000014.1"/>
</dbReference>
<evidence type="ECO:0000256" key="3">
    <source>
        <dbReference type="ARBA" id="ARBA00023163"/>
    </source>
</evidence>
<dbReference type="GO" id="GO:0045892">
    <property type="term" value="P:negative regulation of DNA-templated transcription"/>
    <property type="evidence" value="ECO:0007669"/>
    <property type="project" value="TreeGrafter"/>
</dbReference>
<dbReference type="PROSITE" id="PS50949">
    <property type="entry name" value="HTH_GNTR"/>
    <property type="match status" value="1"/>
</dbReference>
<dbReference type="InterPro" id="IPR011663">
    <property type="entry name" value="UTRA"/>
</dbReference>
<dbReference type="PANTHER" id="PTHR44846:SF17">
    <property type="entry name" value="GNTR-FAMILY TRANSCRIPTIONAL REGULATOR"/>
    <property type="match status" value="1"/>
</dbReference>
<dbReference type="InterPro" id="IPR050679">
    <property type="entry name" value="Bact_HTH_transcr_reg"/>
</dbReference>
<dbReference type="Proteomes" id="UP000306628">
    <property type="component" value="Unassembled WGS sequence"/>
</dbReference>
<dbReference type="AlphaFoldDB" id="A0A5S4FLH1"/>
<dbReference type="GO" id="GO:0003700">
    <property type="term" value="F:DNA-binding transcription factor activity"/>
    <property type="evidence" value="ECO:0007669"/>
    <property type="project" value="InterPro"/>
</dbReference>
<evidence type="ECO:0000313" key="6">
    <source>
        <dbReference type="EMBL" id="TMR21061.1"/>
    </source>
</evidence>
<dbReference type="Pfam" id="PF07702">
    <property type="entry name" value="UTRA"/>
    <property type="match status" value="2"/>
</dbReference>
<dbReference type="Gene3D" id="3.40.1410.10">
    <property type="entry name" value="Chorismate lyase-like"/>
    <property type="match status" value="1"/>
</dbReference>
<keyword evidence="2" id="KW-0238">DNA-binding</keyword>
<keyword evidence="3" id="KW-0804">Transcription</keyword>
<evidence type="ECO:0000256" key="4">
    <source>
        <dbReference type="SAM" id="MobiDB-lite"/>
    </source>
</evidence>
<dbReference type="EMBL" id="VCKX01000305">
    <property type="protein sequence ID" value="TMR21061.1"/>
    <property type="molecule type" value="Genomic_DNA"/>
</dbReference>
<feature type="compositionally biased region" description="Low complexity" evidence="4">
    <location>
        <begin position="171"/>
        <end position="180"/>
    </location>
</feature>
<dbReference type="InterPro" id="IPR036388">
    <property type="entry name" value="WH-like_DNA-bd_sf"/>
</dbReference>
<dbReference type="InterPro" id="IPR028978">
    <property type="entry name" value="Chorismate_lyase_/UTRA_dom_sf"/>
</dbReference>
<gene>
    <name evidence="6" type="ORF">ETD85_51475</name>
</gene>
<protein>
    <submittedName>
        <fullName evidence="6">GntR family transcriptional regulator</fullName>
    </submittedName>
</protein>
<dbReference type="SUPFAM" id="SSF46785">
    <property type="entry name" value="Winged helix' DNA-binding domain"/>
    <property type="match status" value="1"/>
</dbReference>
<dbReference type="PRINTS" id="PR00035">
    <property type="entry name" value="HTHGNTR"/>
</dbReference>
<dbReference type="GO" id="GO:0003677">
    <property type="term" value="F:DNA binding"/>
    <property type="evidence" value="ECO:0007669"/>
    <property type="project" value="UniProtKB-KW"/>
</dbReference>
<accession>A0A5S4FLH1</accession>
<evidence type="ECO:0000259" key="5">
    <source>
        <dbReference type="PROSITE" id="PS50949"/>
    </source>
</evidence>
<dbReference type="SMART" id="SM00866">
    <property type="entry name" value="UTRA"/>
    <property type="match status" value="1"/>
</dbReference>
<feature type="region of interest" description="Disordered" evidence="4">
    <location>
        <begin position="164"/>
        <end position="184"/>
    </location>
</feature>
<comment type="caution">
    <text evidence="6">The sequence shown here is derived from an EMBL/GenBank/DDBJ whole genome shotgun (WGS) entry which is preliminary data.</text>
</comment>
<sequence length="286" mass="30726">MPTFPQGKPRPHLVGSQGGEPKYQAIYRDLLAQIDSGEFAPGRPLPSQRELGAYYGVSLMTVRQALQRLSAEGRIEQRHGLGTFVAGAVIPYQMNSLGSLADDLAEQGIELETVLLGVRRAQPPGPVRAELGLAARADVTVVERLRIVNGSPVIHQLSYVPRSLTPKPAKPAKSPGAPGSRRATPFLESLEGGELERTPLYTLIEERCGISLAWATEAVKPVVLSEEQAGLLSQPAGSAALLSTRVTFDADDRPVLVDRALMCASQIVFTTRRQAPQPAVTLRLDA</sequence>
<dbReference type="Gene3D" id="1.10.10.10">
    <property type="entry name" value="Winged helix-like DNA-binding domain superfamily/Winged helix DNA-binding domain"/>
    <property type="match status" value="1"/>
</dbReference>
<feature type="domain" description="HTH gntR-type" evidence="5">
    <location>
        <begin position="20"/>
        <end position="88"/>
    </location>
</feature>
<dbReference type="Pfam" id="PF00392">
    <property type="entry name" value="GntR"/>
    <property type="match status" value="1"/>
</dbReference>
<name>A0A5S4FLH1_9ACTN</name>
<keyword evidence="1" id="KW-0805">Transcription regulation</keyword>
<evidence type="ECO:0000313" key="7">
    <source>
        <dbReference type="Proteomes" id="UP000306628"/>
    </source>
</evidence>
<dbReference type="CDD" id="cd07377">
    <property type="entry name" value="WHTH_GntR"/>
    <property type="match status" value="1"/>
</dbReference>
<dbReference type="OrthoDB" id="3579313at2"/>
<reference evidence="6 7" key="1">
    <citation type="submission" date="2019-05" db="EMBL/GenBank/DDBJ databases">
        <title>Draft genome sequence of Nonomuraea zeae DSM 100528.</title>
        <authorList>
            <person name="Saricaoglu S."/>
            <person name="Isik K."/>
        </authorList>
    </citation>
    <scope>NUCLEOTIDE SEQUENCE [LARGE SCALE GENOMIC DNA]</scope>
    <source>
        <strain evidence="6 7">DSM 100528</strain>
    </source>
</reference>
<evidence type="ECO:0000256" key="2">
    <source>
        <dbReference type="ARBA" id="ARBA00023125"/>
    </source>
</evidence>
<organism evidence="6 7">
    <name type="scientific">Nonomuraea zeae</name>
    <dbReference type="NCBI Taxonomy" id="1642303"/>
    <lineage>
        <taxon>Bacteria</taxon>
        <taxon>Bacillati</taxon>
        <taxon>Actinomycetota</taxon>
        <taxon>Actinomycetes</taxon>
        <taxon>Streptosporangiales</taxon>
        <taxon>Streptosporangiaceae</taxon>
        <taxon>Nonomuraea</taxon>
    </lineage>
</organism>
<keyword evidence="7" id="KW-1185">Reference proteome</keyword>
<dbReference type="SMART" id="SM00345">
    <property type="entry name" value="HTH_GNTR"/>
    <property type="match status" value="1"/>
</dbReference>
<dbReference type="PANTHER" id="PTHR44846">
    <property type="entry name" value="MANNOSYL-D-GLYCERATE TRANSPORT/METABOLISM SYSTEM REPRESSOR MNGR-RELATED"/>
    <property type="match status" value="1"/>
</dbReference>
<proteinExistence type="predicted"/>
<dbReference type="InterPro" id="IPR000524">
    <property type="entry name" value="Tscrpt_reg_HTH_GntR"/>
</dbReference>